<evidence type="ECO:0000313" key="3">
    <source>
        <dbReference type="Proteomes" id="UP000067689"/>
    </source>
</evidence>
<organism evidence="2 3">
    <name type="scientific">Aeromicrobium erythreum</name>
    <dbReference type="NCBI Taxonomy" id="2041"/>
    <lineage>
        <taxon>Bacteria</taxon>
        <taxon>Bacillati</taxon>
        <taxon>Actinomycetota</taxon>
        <taxon>Actinomycetes</taxon>
        <taxon>Propionibacteriales</taxon>
        <taxon>Nocardioidaceae</taxon>
        <taxon>Aeromicrobium</taxon>
    </lineage>
</organism>
<evidence type="ECO:0000313" key="2">
    <source>
        <dbReference type="EMBL" id="ALX03743.1"/>
    </source>
</evidence>
<proteinExistence type="predicted"/>
<name>A0A0U4BXY7_9ACTN</name>
<gene>
    <name evidence="2" type="ORF">AERYTH_03015</name>
</gene>
<sequence length="101" mass="10372">MSSSTRTACRADWSSGTVGVIRTDSGVQAVLVSVRVTWASLCADRDGVGLGVGEAVADPLAEALGEGAAAGRASSEPPGHSLTTSQTTSSTTARRRKRRRQ</sequence>
<reference evidence="2 3" key="1">
    <citation type="journal article" date="1991" name="Int. J. Syst. Bacteriol.">
        <title>Description of the erythromycin-producing bacterium Arthrobacter sp. strain NRRL B-3381 as Aeromicrobium erythreum gen. nov., sp. nov.</title>
        <authorList>
            <person name="Miller E.S."/>
            <person name="Woese C.R."/>
            <person name="Brenner S."/>
        </authorList>
    </citation>
    <scope>NUCLEOTIDE SEQUENCE [LARGE SCALE GENOMIC DNA]</scope>
    <source>
        <strain evidence="2 3">AR18</strain>
    </source>
</reference>
<evidence type="ECO:0000256" key="1">
    <source>
        <dbReference type="SAM" id="MobiDB-lite"/>
    </source>
</evidence>
<dbReference type="EMBL" id="CP011502">
    <property type="protein sequence ID" value="ALX03743.1"/>
    <property type="molecule type" value="Genomic_DNA"/>
</dbReference>
<accession>A0A0U4BXY7</accession>
<feature type="region of interest" description="Disordered" evidence="1">
    <location>
        <begin position="65"/>
        <end position="101"/>
    </location>
</feature>
<keyword evidence="3" id="KW-1185">Reference proteome</keyword>
<protein>
    <submittedName>
        <fullName evidence="2">Uncharacterized protein</fullName>
    </submittedName>
</protein>
<dbReference type="AlphaFoldDB" id="A0A0U4BXY7"/>
<dbReference type="KEGG" id="aer:AERYTH_03015"/>
<dbReference type="Proteomes" id="UP000067689">
    <property type="component" value="Chromosome"/>
</dbReference>
<feature type="compositionally biased region" description="Low complexity" evidence="1">
    <location>
        <begin position="65"/>
        <end position="92"/>
    </location>
</feature>
<dbReference type="STRING" id="2041.AERYTH_03015"/>